<dbReference type="EMBL" id="JH767170">
    <property type="protein sequence ID" value="EQC31180.1"/>
    <property type="molecule type" value="Genomic_DNA"/>
</dbReference>
<dbReference type="InterPro" id="IPR011009">
    <property type="entry name" value="Kinase-like_dom_sf"/>
</dbReference>
<feature type="repeat" description="ANK" evidence="3">
    <location>
        <begin position="1282"/>
        <end position="1314"/>
    </location>
</feature>
<gene>
    <name evidence="4" type="ORF">SDRG_11106</name>
</gene>
<dbReference type="PRINTS" id="PR01415">
    <property type="entry name" value="ANKYRIN"/>
</dbReference>
<feature type="repeat" description="ANK" evidence="3">
    <location>
        <begin position="1249"/>
        <end position="1281"/>
    </location>
</feature>
<feature type="repeat" description="ANK" evidence="3">
    <location>
        <begin position="942"/>
        <end position="974"/>
    </location>
</feature>
<keyword evidence="1" id="KW-0677">Repeat</keyword>
<dbReference type="PROSITE" id="PS50088">
    <property type="entry name" value="ANK_REPEAT"/>
    <property type="match status" value="19"/>
</dbReference>
<proteinExistence type="predicted"/>
<feature type="repeat" description="ANK" evidence="3">
    <location>
        <begin position="37"/>
        <end position="69"/>
    </location>
</feature>
<name>T0QC90_SAPDV</name>
<feature type="repeat" description="ANK" evidence="3">
    <location>
        <begin position="908"/>
        <end position="941"/>
    </location>
</feature>
<sequence length="1383" mass="145161">MTTENEALFKAAQDGSVDDVRRLLAAGADASVRFGGSRMTPLCAAAANGHVSVVEVLVQAGADIFQGNAKSELPRTLAENKGHANVVAAIDQAIDWRVRLLKALVANDVPAALALLAENKGPAHIKYWPFELPVNISLTEYGTYELGDGAIARGITALHIPAAHGVDELVAALLDRPDIQVGNFGVGQHNVMPLHMAARNGHANVVSRLLAAKAQVNFIGHNGWTPLHWAAMHGHANVVSLLLAAGAAIDCQDEANATPLFLAAKAGHTSVVQALIEANADAQLTNESSESPRSIAATGGHTAVVALLDTVLPPPTLAVAVPETTHPMSEAIRDGDVTKVAELLRGGADPNARYERGPALSPSPSSKAGVGISFLLVNAKAHINDDSSLLHVAAAHGAEAITALLLASPGLLIDPLDSMGNTPLSLAAAHGHAAVVLQLLKAKANIQSVTQAKETPLHVAVTRGHVPVVELLLDAGASVDAENSDNKTPWTLAQELDNPDLLTVFRTKKGLSSLSKAASEIHDTPVEATNDFLAAVQAGHIHQLQQLLVANPNHNVIQDETGDSLLHVAAKGDHIGILRMLLLQTPAISPQLRNKSLESALHIAIKRRNLHTTQALHYAARWMTHCVAANAIAINREVALGESKCNIIYQGEFNGDAVAVKTALFPSQAPGLICEIEALQRCDSPYLTRLLAVADHDTACPKLVFDYMGVGNLRMYLDKKRDATMRDDEALVQAANDGSLEELQRLLRDKIDVNVVQNGRTSLHAAAANGHVEVVRVLLAAEADPFRTNDHHQLPRDVAAERGHSAVVTCLNTAMEQLSGFFQALYDVDEATILRLLENNVPVSVPYTSTLALRQSTPSHSDTGDDDNETTDGMLPLHLASISGSEVVVAALLARPRIDVNAVGRHPWRSTALHLAATNDGVGIVVTLLLAAGAAVNAVNFVGCTPLHHAASTGNVPVAQALLEAKATVDARDKDQSTPLHVGVAHTSIVALLIAANAVVHALDKGECAPLHLAAHHGNVGAVQQLLDANAQVDARHQRGCTPLHFAASAGHAPVVSLLLSKNAIVDAVAKSDSTPLLLAAKHGHVQATALLLAAKASVDVYTLDTWTPLHHAAANGHAEVVQLLLQAKADVKAYDKQHFTPWHLAVLQGHASVVTVMLAASVPVNHRCQDYTALHLAAQQGHASVITVLLAAKASVHARATAPSTHQHSNSRPLHRITPLHVAANKGHGLAVALLLAANAPVNDRSSDGSTPLLYAAAYGHVDVVQLLLDVQADVNIATELGWTGLHVAAANGHTNVVRMLLGAHFSVNARGKHDGVTPLFLAAEAGCADIVQLLLDASANPTLATKNGDTPRSVAKANGYTAVVEALDAYVNPAPVNEVLL</sequence>
<dbReference type="GeneID" id="19951833"/>
<feature type="repeat" description="ANK" evidence="3">
    <location>
        <begin position="1105"/>
        <end position="1137"/>
    </location>
</feature>
<feature type="repeat" description="ANK" evidence="3">
    <location>
        <begin position="872"/>
        <end position="905"/>
    </location>
</feature>
<dbReference type="Proteomes" id="UP000030762">
    <property type="component" value="Unassembled WGS sequence"/>
</dbReference>
<dbReference type="Pfam" id="PF13637">
    <property type="entry name" value="Ank_4"/>
    <property type="match status" value="1"/>
</dbReference>
<evidence type="ECO:0000313" key="5">
    <source>
        <dbReference type="Proteomes" id="UP000030762"/>
    </source>
</evidence>
<evidence type="ECO:0000256" key="1">
    <source>
        <dbReference type="ARBA" id="ARBA00022737"/>
    </source>
</evidence>
<dbReference type="Gene3D" id="1.10.510.10">
    <property type="entry name" value="Transferase(Phosphotransferase) domain 1"/>
    <property type="match status" value="1"/>
</dbReference>
<dbReference type="InParanoid" id="T0QC90"/>
<feature type="repeat" description="ANK" evidence="3">
    <location>
        <begin position="1072"/>
        <end position="1104"/>
    </location>
</feature>
<dbReference type="InterPro" id="IPR036770">
    <property type="entry name" value="Ankyrin_rpt-contain_sf"/>
</dbReference>
<protein>
    <submittedName>
        <fullName evidence="4">Uncharacterized protein</fullName>
    </submittedName>
</protein>
<dbReference type="PANTHER" id="PTHR24198:SF165">
    <property type="entry name" value="ANKYRIN REPEAT-CONTAINING PROTEIN-RELATED"/>
    <property type="match status" value="1"/>
</dbReference>
<evidence type="ECO:0000313" key="4">
    <source>
        <dbReference type="EMBL" id="EQC31180.1"/>
    </source>
</evidence>
<feature type="repeat" description="ANK" evidence="3">
    <location>
        <begin position="222"/>
        <end position="254"/>
    </location>
</feature>
<dbReference type="STRING" id="1156394.T0QC90"/>
<feature type="repeat" description="ANK" evidence="3">
    <location>
        <begin position="1316"/>
        <end position="1348"/>
    </location>
</feature>
<dbReference type="Pfam" id="PF00023">
    <property type="entry name" value="Ank"/>
    <property type="match status" value="4"/>
</dbReference>
<dbReference type="OrthoDB" id="194358at2759"/>
<evidence type="ECO:0000256" key="2">
    <source>
        <dbReference type="ARBA" id="ARBA00023043"/>
    </source>
</evidence>
<evidence type="ECO:0000256" key="3">
    <source>
        <dbReference type="PROSITE-ProRule" id="PRU00023"/>
    </source>
</evidence>
<reference evidence="4 5" key="1">
    <citation type="submission" date="2012-04" db="EMBL/GenBank/DDBJ databases">
        <title>The Genome Sequence of Saprolegnia declina VS20.</title>
        <authorList>
            <consortium name="The Broad Institute Genome Sequencing Platform"/>
            <person name="Russ C."/>
            <person name="Nusbaum C."/>
            <person name="Tyler B."/>
            <person name="van West P."/>
            <person name="Dieguez-Uribeondo J."/>
            <person name="de Bruijn I."/>
            <person name="Tripathy S."/>
            <person name="Jiang R."/>
            <person name="Young S.K."/>
            <person name="Zeng Q."/>
            <person name="Gargeya S."/>
            <person name="Fitzgerald M."/>
            <person name="Haas B."/>
            <person name="Abouelleil A."/>
            <person name="Alvarado L."/>
            <person name="Arachchi H.M."/>
            <person name="Berlin A."/>
            <person name="Chapman S.B."/>
            <person name="Goldberg J."/>
            <person name="Griggs A."/>
            <person name="Gujja S."/>
            <person name="Hansen M."/>
            <person name="Howarth C."/>
            <person name="Imamovic A."/>
            <person name="Larimer J."/>
            <person name="McCowen C."/>
            <person name="Montmayeur A."/>
            <person name="Murphy C."/>
            <person name="Neiman D."/>
            <person name="Pearson M."/>
            <person name="Priest M."/>
            <person name="Roberts A."/>
            <person name="Saif S."/>
            <person name="Shea T."/>
            <person name="Sisk P."/>
            <person name="Sykes S."/>
            <person name="Wortman J."/>
            <person name="Nusbaum C."/>
            <person name="Birren B."/>
        </authorList>
    </citation>
    <scope>NUCLEOTIDE SEQUENCE [LARGE SCALE GENOMIC DNA]</scope>
    <source>
        <strain evidence="4 5">VS20</strain>
    </source>
</reference>
<dbReference type="SUPFAM" id="SSF48403">
    <property type="entry name" value="Ankyrin repeat"/>
    <property type="match status" value="5"/>
</dbReference>
<feature type="repeat" description="ANK" evidence="3">
    <location>
        <begin position="1006"/>
        <end position="1038"/>
    </location>
</feature>
<dbReference type="InterPro" id="IPR002110">
    <property type="entry name" value="Ankyrin_rpt"/>
</dbReference>
<dbReference type="RefSeq" id="XP_008615353.1">
    <property type="nucleotide sequence ID" value="XM_008617131.1"/>
</dbReference>
<dbReference type="PROSITE" id="PS50297">
    <property type="entry name" value="ANK_REP_REGION"/>
    <property type="match status" value="17"/>
</dbReference>
<dbReference type="SUPFAM" id="SSF56112">
    <property type="entry name" value="Protein kinase-like (PK-like)"/>
    <property type="match status" value="1"/>
</dbReference>
<organism evidence="4 5">
    <name type="scientific">Saprolegnia diclina (strain VS20)</name>
    <dbReference type="NCBI Taxonomy" id="1156394"/>
    <lineage>
        <taxon>Eukaryota</taxon>
        <taxon>Sar</taxon>
        <taxon>Stramenopiles</taxon>
        <taxon>Oomycota</taxon>
        <taxon>Saprolegniomycetes</taxon>
        <taxon>Saprolegniales</taxon>
        <taxon>Saprolegniaceae</taxon>
        <taxon>Saprolegnia</taxon>
    </lineage>
</organism>
<feature type="repeat" description="ANK" evidence="3">
    <location>
        <begin position="758"/>
        <end position="790"/>
    </location>
</feature>
<feature type="repeat" description="ANK" evidence="3">
    <location>
        <begin position="1039"/>
        <end position="1071"/>
    </location>
</feature>
<dbReference type="VEuPathDB" id="FungiDB:SDRG_11106"/>
<accession>T0QC90</accession>
<keyword evidence="5" id="KW-1185">Reference proteome</keyword>
<dbReference type="Pfam" id="PF12796">
    <property type="entry name" value="Ank_2"/>
    <property type="match status" value="9"/>
</dbReference>
<keyword evidence="2 3" id="KW-0040">ANK repeat</keyword>
<dbReference type="Gene3D" id="1.25.40.20">
    <property type="entry name" value="Ankyrin repeat-containing domain"/>
    <property type="match status" value="11"/>
</dbReference>
<feature type="repeat" description="ANK" evidence="3">
    <location>
        <begin position="189"/>
        <end position="221"/>
    </location>
</feature>
<dbReference type="OMA" id="QTNDGWN"/>
<dbReference type="PANTHER" id="PTHR24198">
    <property type="entry name" value="ANKYRIN REPEAT AND PROTEIN KINASE DOMAIN-CONTAINING PROTEIN"/>
    <property type="match status" value="1"/>
</dbReference>
<dbReference type="SMART" id="SM00248">
    <property type="entry name" value="ANK"/>
    <property type="match status" value="29"/>
</dbReference>
<feature type="repeat" description="ANK" evidence="3">
    <location>
        <begin position="255"/>
        <end position="287"/>
    </location>
</feature>
<dbReference type="eggNOG" id="KOG4177">
    <property type="taxonomic scope" value="Eukaryota"/>
</dbReference>
<feature type="repeat" description="ANK" evidence="3">
    <location>
        <begin position="452"/>
        <end position="484"/>
    </location>
</feature>
<feature type="repeat" description="ANK" evidence="3">
    <location>
        <begin position="1216"/>
        <end position="1248"/>
    </location>
</feature>
<feature type="repeat" description="ANK" evidence="3">
    <location>
        <begin position="1170"/>
        <end position="1202"/>
    </location>
</feature>
<feature type="repeat" description="ANK" evidence="3">
    <location>
        <begin position="419"/>
        <end position="451"/>
    </location>
</feature>